<dbReference type="CDD" id="cd03801">
    <property type="entry name" value="GT4_PimA-like"/>
    <property type="match status" value="1"/>
</dbReference>
<dbReference type="Pfam" id="PF13439">
    <property type="entry name" value="Glyco_transf_4"/>
    <property type="match status" value="1"/>
</dbReference>
<evidence type="ECO:0008006" key="5">
    <source>
        <dbReference type="Google" id="ProtNLM"/>
    </source>
</evidence>
<dbReference type="Pfam" id="PF00534">
    <property type="entry name" value="Glycos_transf_1"/>
    <property type="match status" value="1"/>
</dbReference>
<name>A0ABR5DHD7_9FLAO</name>
<keyword evidence="4" id="KW-1185">Reference proteome</keyword>
<feature type="domain" description="Glycosyl transferase family 1" evidence="1">
    <location>
        <begin position="171"/>
        <end position="314"/>
    </location>
</feature>
<organism evidence="3 4">
    <name type="scientific">Aequorivita vladivostokensis</name>
    <dbReference type="NCBI Taxonomy" id="171194"/>
    <lineage>
        <taxon>Bacteria</taxon>
        <taxon>Pseudomonadati</taxon>
        <taxon>Bacteroidota</taxon>
        <taxon>Flavobacteriia</taxon>
        <taxon>Flavobacteriales</taxon>
        <taxon>Flavobacteriaceae</taxon>
        <taxon>Aequorivita</taxon>
    </lineage>
</organism>
<dbReference type="InterPro" id="IPR001296">
    <property type="entry name" value="Glyco_trans_1"/>
</dbReference>
<evidence type="ECO:0000313" key="3">
    <source>
        <dbReference type="EMBL" id="KJJ38191.1"/>
    </source>
</evidence>
<evidence type="ECO:0000313" key="4">
    <source>
        <dbReference type="Proteomes" id="UP000033497"/>
    </source>
</evidence>
<dbReference type="Gene3D" id="3.40.50.2000">
    <property type="entry name" value="Glycogen Phosphorylase B"/>
    <property type="match status" value="2"/>
</dbReference>
<protein>
    <recommendedName>
        <fullName evidence="5">Glycosyltransferase</fullName>
    </recommendedName>
</protein>
<dbReference type="RefSeq" id="WP_045080570.1">
    <property type="nucleotide sequence ID" value="NZ_JSVU01000005.1"/>
</dbReference>
<dbReference type="SUPFAM" id="SSF53756">
    <property type="entry name" value="UDP-Glycosyltransferase/glycogen phosphorylase"/>
    <property type="match status" value="1"/>
</dbReference>
<proteinExistence type="predicted"/>
<dbReference type="PANTHER" id="PTHR12526">
    <property type="entry name" value="GLYCOSYLTRANSFERASE"/>
    <property type="match status" value="1"/>
</dbReference>
<accession>A0ABR5DHD7</accession>
<sequence length="352" mass="41165">MKVLQIIDKLDVGGAERVLINLSNILFENNMDVSVLCLLNKSELDSELHSAIPIYYLGRKNKFNPFMINKLYHLLQKFDIVHIHSRHILRYVGLLLFLPKVYRSFRVVYHDHSLLELEANFKEKGYLLRLIRKVDATIVVSEEQKYFFPKGIPISLLENIVRSSKLRVDLQPNRKKLVAIGNFRRIKNYSFLFEILERLPPEYSCDIYVNSIEKSYFLENKNVIQMLVDENKLQIIQGELDIQSQLINYSLAIHPSLSESGPLAAVECLSVGLPILIYNTGAVAKRIIEKIPELVKHDNNCEHWVQSIVQYHKDFNIMNTYSSELYQLYLETYSEENYFKKCLKIYNRILSS</sequence>
<gene>
    <name evidence="3" type="ORF">MB09_08945</name>
</gene>
<comment type="caution">
    <text evidence="3">The sequence shown here is derived from an EMBL/GenBank/DDBJ whole genome shotgun (WGS) entry which is preliminary data.</text>
</comment>
<dbReference type="InterPro" id="IPR028098">
    <property type="entry name" value="Glyco_trans_4-like_N"/>
</dbReference>
<reference evidence="3 4" key="1">
    <citation type="submission" date="2014-10" db="EMBL/GenBank/DDBJ databases">
        <title>Genome sequencing of Vitellibacter vladivostokensis KMM 3516.</title>
        <authorList>
            <person name="Thevarajoo S."/>
            <person name="Selvaratnam C."/>
            <person name="Goh K.M."/>
            <person name="Chong C.S."/>
        </authorList>
    </citation>
    <scope>NUCLEOTIDE SEQUENCE [LARGE SCALE GENOMIC DNA]</scope>
    <source>
        <strain evidence="3 4">KMM 3516</strain>
    </source>
</reference>
<feature type="domain" description="Glycosyltransferase subfamily 4-like N-terminal" evidence="2">
    <location>
        <begin position="12"/>
        <end position="145"/>
    </location>
</feature>
<evidence type="ECO:0000259" key="1">
    <source>
        <dbReference type="Pfam" id="PF00534"/>
    </source>
</evidence>
<dbReference type="EMBL" id="JSVU01000005">
    <property type="protein sequence ID" value="KJJ38191.1"/>
    <property type="molecule type" value="Genomic_DNA"/>
</dbReference>
<dbReference type="Proteomes" id="UP000033497">
    <property type="component" value="Unassembled WGS sequence"/>
</dbReference>
<evidence type="ECO:0000259" key="2">
    <source>
        <dbReference type="Pfam" id="PF13439"/>
    </source>
</evidence>